<comment type="caution">
    <text evidence="2">The sequence shown here is derived from an EMBL/GenBank/DDBJ whole genome shotgun (WGS) entry which is preliminary data.</text>
</comment>
<reference evidence="3" key="1">
    <citation type="journal article" date="2012" name="Science">
        <title>The Paleozoic origin of enzymatic lignin decomposition reconstructed from 31 fungal genomes.</title>
        <authorList>
            <person name="Floudas D."/>
            <person name="Binder M."/>
            <person name="Riley R."/>
            <person name="Barry K."/>
            <person name="Blanchette R.A."/>
            <person name="Henrissat B."/>
            <person name="Martinez A.T."/>
            <person name="Otillar R."/>
            <person name="Spatafora J.W."/>
            <person name="Yadav J.S."/>
            <person name="Aerts A."/>
            <person name="Benoit I."/>
            <person name="Boyd A."/>
            <person name="Carlson A."/>
            <person name="Copeland A."/>
            <person name="Coutinho P.M."/>
            <person name="de Vries R.P."/>
            <person name="Ferreira P."/>
            <person name="Findley K."/>
            <person name="Foster B."/>
            <person name="Gaskell J."/>
            <person name="Glotzer D."/>
            <person name="Gorecki P."/>
            <person name="Heitman J."/>
            <person name="Hesse C."/>
            <person name="Hori C."/>
            <person name="Igarashi K."/>
            <person name="Jurgens J.A."/>
            <person name="Kallen N."/>
            <person name="Kersten P."/>
            <person name="Kohler A."/>
            <person name="Kuees U."/>
            <person name="Kumar T.K.A."/>
            <person name="Kuo A."/>
            <person name="LaButti K."/>
            <person name="Larrondo L.F."/>
            <person name="Lindquist E."/>
            <person name="Ling A."/>
            <person name="Lombard V."/>
            <person name="Lucas S."/>
            <person name="Lundell T."/>
            <person name="Martin R."/>
            <person name="McLaughlin D.J."/>
            <person name="Morgenstern I."/>
            <person name="Morin E."/>
            <person name="Murat C."/>
            <person name="Nagy L.G."/>
            <person name="Nolan M."/>
            <person name="Ohm R.A."/>
            <person name="Patyshakuliyeva A."/>
            <person name="Rokas A."/>
            <person name="Ruiz-Duenas F.J."/>
            <person name="Sabat G."/>
            <person name="Salamov A."/>
            <person name="Samejima M."/>
            <person name="Schmutz J."/>
            <person name="Slot J.C."/>
            <person name="St John F."/>
            <person name="Stenlid J."/>
            <person name="Sun H."/>
            <person name="Sun S."/>
            <person name="Syed K."/>
            <person name="Tsang A."/>
            <person name="Wiebenga A."/>
            <person name="Young D."/>
            <person name="Pisabarro A."/>
            <person name="Eastwood D.C."/>
            <person name="Martin F."/>
            <person name="Cullen D."/>
            <person name="Grigoriev I.V."/>
            <person name="Hibbett D.S."/>
        </authorList>
    </citation>
    <scope>NUCLEOTIDE SEQUENCE [LARGE SCALE GENOMIC DNA]</scope>
    <source>
        <strain evidence="3">RWD-64-598 SS2</strain>
    </source>
</reference>
<dbReference type="SUPFAM" id="SSF55729">
    <property type="entry name" value="Acyl-CoA N-acyltransferases (Nat)"/>
    <property type="match status" value="1"/>
</dbReference>
<proteinExistence type="predicted"/>
<dbReference type="RefSeq" id="XP_007767030.1">
    <property type="nucleotide sequence ID" value="XM_007768840.1"/>
</dbReference>
<dbReference type="EMBL" id="JH711576">
    <property type="protein sequence ID" value="EIW83205.1"/>
    <property type="molecule type" value="Genomic_DNA"/>
</dbReference>
<accession>A0A5M3MWX2</accession>
<dbReference type="OMA" id="NARWSAC"/>
<name>A0A5M3MWX2_CONPW</name>
<dbReference type="CDD" id="cd04301">
    <property type="entry name" value="NAT_SF"/>
    <property type="match status" value="1"/>
</dbReference>
<dbReference type="InterPro" id="IPR000182">
    <property type="entry name" value="GNAT_dom"/>
</dbReference>
<dbReference type="GeneID" id="19202968"/>
<dbReference type="KEGG" id="cput:CONPUDRAFT_152241"/>
<dbReference type="AlphaFoldDB" id="A0A5M3MWX2"/>
<evidence type="ECO:0000313" key="2">
    <source>
        <dbReference type="EMBL" id="EIW83205.1"/>
    </source>
</evidence>
<evidence type="ECO:0000313" key="3">
    <source>
        <dbReference type="Proteomes" id="UP000053558"/>
    </source>
</evidence>
<evidence type="ECO:0000259" key="1">
    <source>
        <dbReference type="PROSITE" id="PS51186"/>
    </source>
</evidence>
<organism evidence="2 3">
    <name type="scientific">Coniophora puteana (strain RWD-64-598)</name>
    <name type="common">Brown rot fungus</name>
    <dbReference type="NCBI Taxonomy" id="741705"/>
    <lineage>
        <taxon>Eukaryota</taxon>
        <taxon>Fungi</taxon>
        <taxon>Dikarya</taxon>
        <taxon>Basidiomycota</taxon>
        <taxon>Agaricomycotina</taxon>
        <taxon>Agaricomycetes</taxon>
        <taxon>Agaricomycetidae</taxon>
        <taxon>Boletales</taxon>
        <taxon>Coniophorineae</taxon>
        <taxon>Coniophoraceae</taxon>
        <taxon>Coniophora</taxon>
    </lineage>
</organism>
<dbReference type="InterPro" id="IPR013653">
    <property type="entry name" value="GCN5-like_dom"/>
</dbReference>
<dbReference type="Gene3D" id="3.40.630.30">
    <property type="match status" value="1"/>
</dbReference>
<dbReference type="OrthoDB" id="61870at2759"/>
<dbReference type="GO" id="GO:0016747">
    <property type="term" value="F:acyltransferase activity, transferring groups other than amino-acyl groups"/>
    <property type="evidence" value="ECO:0007669"/>
    <property type="project" value="InterPro"/>
</dbReference>
<protein>
    <recommendedName>
        <fullName evidence="1">N-acetyltransferase domain-containing protein</fullName>
    </recommendedName>
</protein>
<dbReference type="PROSITE" id="PS51186">
    <property type="entry name" value="GNAT"/>
    <property type="match status" value="1"/>
</dbReference>
<keyword evidence="3" id="KW-1185">Reference proteome</keyword>
<dbReference type="Proteomes" id="UP000053558">
    <property type="component" value="Unassembled WGS sequence"/>
</dbReference>
<sequence length="357" mass="38836">MTSPVALHEVDLTSETTLSAVIELLRPHAPYSLAALGGILNSRDRTVALPLSPPTVQMWLTAPLSDLHPGTPTLFSAVVFLPVSHQFRFVCSAESSPSSEAVAPSAEEQAHVLAAFHALLQLAAAHRPTYDADLMPTKVLHAPEAKGTDAPPMVLVGCVNARWSACLQPLAESQNPSVRQIRPALAPEARSGVTGQDHPAALPLSESWTISKIEERDVDAVRSTSHIPRSREYLLSRSATSVCIRDEAASPPGRAISWGLLHADGSIGALYVDPDYRRRGLAKFVVKELVRKLDVRFPDSPLASGDEGGGALGWNWTEADVWNEESQKLLLSLEGWRYGWMVHWTYIRGDRAMKKLS</sequence>
<dbReference type="Pfam" id="PF08445">
    <property type="entry name" value="FR47"/>
    <property type="match status" value="1"/>
</dbReference>
<dbReference type="InterPro" id="IPR016181">
    <property type="entry name" value="Acyl_CoA_acyltransferase"/>
</dbReference>
<gene>
    <name evidence="2" type="ORF">CONPUDRAFT_152241</name>
</gene>
<feature type="domain" description="N-acetyltransferase" evidence="1">
    <location>
        <begin position="199"/>
        <end position="357"/>
    </location>
</feature>